<feature type="domain" description="Guanylate cyclase" evidence="2">
    <location>
        <begin position="419"/>
        <end position="551"/>
    </location>
</feature>
<reference evidence="3 4" key="1">
    <citation type="submission" date="2019-03" db="EMBL/GenBank/DDBJ databases">
        <title>Genomic Encyclopedia of Type Strains, Phase III (KMG-III): the genomes of soil and plant-associated and newly described type strains.</title>
        <authorList>
            <person name="Whitman W."/>
        </authorList>
    </citation>
    <scope>NUCLEOTIDE SEQUENCE [LARGE SCALE GENOMIC DNA]</scope>
    <source>
        <strain evidence="3 4">CGMCC 1.7660</strain>
    </source>
</reference>
<dbReference type="AlphaFoldDB" id="A0A4R6WFC4"/>
<dbReference type="InterPro" id="IPR029787">
    <property type="entry name" value="Nucleotide_cyclase"/>
</dbReference>
<evidence type="ECO:0000313" key="4">
    <source>
        <dbReference type="Proteomes" id="UP000295783"/>
    </source>
</evidence>
<evidence type="ECO:0000256" key="1">
    <source>
        <dbReference type="SAM" id="Phobius"/>
    </source>
</evidence>
<dbReference type="PANTHER" id="PTHR43081:SF1">
    <property type="entry name" value="ADENYLATE CYCLASE, TERMINAL-DIFFERENTIATION SPECIFIC"/>
    <property type="match status" value="1"/>
</dbReference>
<dbReference type="Gene3D" id="3.30.450.20">
    <property type="entry name" value="PAS domain"/>
    <property type="match status" value="1"/>
</dbReference>
<dbReference type="CDD" id="cd07302">
    <property type="entry name" value="CHD"/>
    <property type="match status" value="1"/>
</dbReference>
<dbReference type="GO" id="GO:0009190">
    <property type="term" value="P:cyclic nucleotide biosynthetic process"/>
    <property type="evidence" value="ECO:0007669"/>
    <property type="project" value="InterPro"/>
</dbReference>
<name>A0A4R6WFC4_9PROT</name>
<accession>A0A4R6WFC4</accession>
<dbReference type="GO" id="GO:0035556">
    <property type="term" value="P:intracellular signal transduction"/>
    <property type="evidence" value="ECO:0007669"/>
    <property type="project" value="InterPro"/>
</dbReference>
<keyword evidence="1" id="KW-0472">Membrane</keyword>
<dbReference type="PROSITE" id="PS50125">
    <property type="entry name" value="GUANYLATE_CYCLASE_2"/>
    <property type="match status" value="1"/>
</dbReference>
<gene>
    <name evidence="3" type="ORF">A8950_3661</name>
</gene>
<dbReference type="Pfam" id="PF00211">
    <property type="entry name" value="Guanylate_cyc"/>
    <property type="match status" value="1"/>
</dbReference>
<organism evidence="3 4">
    <name type="scientific">Dongia mobilis</name>
    <dbReference type="NCBI Taxonomy" id="578943"/>
    <lineage>
        <taxon>Bacteria</taxon>
        <taxon>Pseudomonadati</taxon>
        <taxon>Pseudomonadota</taxon>
        <taxon>Alphaproteobacteria</taxon>
        <taxon>Rhodospirillales</taxon>
        <taxon>Dongiaceae</taxon>
        <taxon>Dongia</taxon>
    </lineage>
</organism>
<dbReference type="SUPFAM" id="SSF55073">
    <property type="entry name" value="Nucleotide cyclase"/>
    <property type="match status" value="1"/>
</dbReference>
<dbReference type="PANTHER" id="PTHR43081">
    <property type="entry name" value="ADENYLATE CYCLASE, TERMINAL-DIFFERENTIATION SPECIFIC-RELATED"/>
    <property type="match status" value="1"/>
</dbReference>
<dbReference type="EMBL" id="SNYW01000013">
    <property type="protein sequence ID" value="TDQ78605.1"/>
    <property type="molecule type" value="Genomic_DNA"/>
</dbReference>
<dbReference type="Gene3D" id="3.30.70.1230">
    <property type="entry name" value="Nucleotide cyclase"/>
    <property type="match status" value="1"/>
</dbReference>
<dbReference type="RefSeq" id="WP_133615086.1">
    <property type="nucleotide sequence ID" value="NZ_SNYW01000013.1"/>
</dbReference>
<dbReference type="InterPro" id="IPR001054">
    <property type="entry name" value="A/G_cyclase"/>
</dbReference>
<dbReference type="InterPro" id="IPR050697">
    <property type="entry name" value="Adenylyl/Guanylyl_Cyclase_3/4"/>
</dbReference>
<comment type="caution">
    <text evidence="3">The sequence shown here is derived from an EMBL/GenBank/DDBJ whole genome shotgun (WGS) entry which is preliminary data.</text>
</comment>
<dbReference type="Proteomes" id="UP000295783">
    <property type="component" value="Unassembled WGS sequence"/>
</dbReference>
<feature type="transmembrane region" description="Helical" evidence="1">
    <location>
        <begin position="318"/>
        <end position="340"/>
    </location>
</feature>
<protein>
    <submittedName>
        <fullName evidence="3">Class 3 adenylate cyclase</fullName>
    </submittedName>
</protein>
<keyword evidence="1" id="KW-0812">Transmembrane</keyword>
<sequence>MAPFIRLPIWLVLALTFGGLATLAIAAVTWGISVIAADNTEELLNAIAGRELRTLEQSLQAELDPALQQVAFLASYVAEGKVSALDDQRLTDLLMGSLSASPQINGVSFIRPDLQTLVAGRQVNDEPFFSRLIDGRGDAEIERALADGQRARKPEWGRPTFITALREPLMTARAPVHIDGAFVGVFTAVVSLPTISRRLVDAAVNPTAIPFVLIDDGIVFAHPNLFLGDLVFTAEQPLPRFDQVGDAVLSHFDARQARVTEVAAGRTAPVQEQSVGVGEGQHLIIFKYAPALLGMPMIIGVHLPYAEVAEVFAALETALFGALVVILIAIVLALVLGLLIGRPMRALAEATSHLAALSFNEAPTLRHSRFAEIDVAADAYNRMRSGLGWFSTYVPHSLVPLLMQPDSEEKLASREVEVTVLFTDIVGFSGIAQRLSAQRLAAFLNRHFSLLGRHIEAQGGSIDKYIGDSIMAFWGAPEAQPDHATRAARAALAIAQHLAADNARRARKGLTPVRVRIGIHTGRAIAGNIGAPGRINYTLVGDTVNIAQRLEQFGKQVDDGLRSAVISLSADTVHRLPPDLPVTSLGREVLPGRAEATEIYRLGNGA</sequence>
<proteinExistence type="predicted"/>
<dbReference type="OrthoDB" id="9762462at2"/>
<keyword evidence="1" id="KW-1133">Transmembrane helix</keyword>
<dbReference type="GO" id="GO:0004016">
    <property type="term" value="F:adenylate cyclase activity"/>
    <property type="evidence" value="ECO:0007669"/>
    <property type="project" value="UniProtKB-ARBA"/>
</dbReference>
<keyword evidence="4" id="KW-1185">Reference proteome</keyword>
<evidence type="ECO:0000259" key="2">
    <source>
        <dbReference type="PROSITE" id="PS50125"/>
    </source>
</evidence>
<evidence type="ECO:0000313" key="3">
    <source>
        <dbReference type="EMBL" id="TDQ78605.1"/>
    </source>
</evidence>
<dbReference type="Gene3D" id="6.10.340.10">
    <property type="match status" value="1"/>
</dbReference>
<dbReference type="SMART" id="SM00044">
    <property type="entry name" value="CYCc"/>
    <property type="match status" value="1"/>
</dbReference>